<dbReference type="InterPro" id="IPR036749">
    <property type="entry name" value="Expansin_CBD_sf"/>
</dbReference>
<dbReference type="KEGG" id="vcn:VOLCADRAFT_105499"/>
<evidence type="ECO:0000256" key="7">
    <source>
        <dbReference type="SAM" id="SignalP"/>
    </source>
</evidence>
<proteinExistence type="inferred from homology"/>
<dbReference type="FunCoup" id="D8U189">
    <property type="interactions" value="107"/>
</dbReference>
<dbReference type="Proteomes" id="UP000001058">
    <property type="component" value="Unassembled WGS sequence"/>
</dbReference>
<name>D8U189_VOLCA</name>
<dbReference type="Pfam" id="PF03330">
    <property type="entry name" value="DPBB_1"/>
    <property type="match status" value="1"/>
</dbReference>
<dbReference type="STRING" id="3068.D8U189"/>
<dbReference type="GO" id="GO:0016020">
    <property type="term" value="C:membrane"/>
    <property type="evidence" value="ECO:0007669"/>
    <property type="project" value="UniProtKB-SubCell"/>
</dbReference>
<evidence type="ECO:0000256" key="3">
    <source>
        <dbReference type="ARBA" id="ARBA00005392"/>
    </source>
</evidence>
<comment type="subcellular location">
    <subcellularLocation>
        <location evidence="1">Membrane</location>
        <topology evidence="1">Peripheral membrane protein</topology>
    </subcellularLocation>
    <subcellularLocation>
        <location evidence="2">Secreted</location>
        <location evidence="2">Cell wall</location>
    </subcellularLocation>
</comment>
<gene>
    <name evidence="9" type="ORF">VOLCADRAFT_105499</name>
</gene>
<dbReference type="AlphaFoldDB" id="D8U189"/>
<dbReference type="EMBL" id="GL378350">
    <property type="protein sequence ID" value="EFJ46592.1"/>
    <property type="molecule type" value="Genomic_DNA"/>
</dbReference>
<keyword evidence="7" id="KW-0732">Signal</keyword>
<feature type="domain" description="Expansin-like EG45" evidence="8">
    <location>
        <begin position="59"/>
        <end position="165"/>
    </location>
</feature>
<feature type="compositionally biased region" description="Basic residues" evidence="6">
    <location>
        <begin position="394"/>
        <end position="405"/>
    </location>
</feature>
<organism evidence="10">
    <name type="scientific">Volvox carteri f. nagariensis</name>
    <dbReference type="NCBI Taxonomy" id="3068"/>
    <lineage>
        <taxon>Eukaryota</taxon>
        <taxon>Viridiplantae</taxon>
        <taxon>Chlorophyta</taxon>
        <taxon>core chlorophytes</taxon>
        <taxon>Chlorophyceae</taxon>
        <taxon>CS clade</taxon>
        <taxon>Chlamydomonadales</taxon>
        <taxon>Volvocaceae</taxon>
        <taxon>Volvox</taxon>
    </lineage>
</organism>
<dbReference type="Pfam" id="PF01357">
    <property type="entry name" value="Expansin_C"/>
    <property type="match status" value="1"/>
</dbReference>
<protein>
    <recommendedName>
        <fullName evidence="8">Expansin-like EG45 domain-containing protein</fullName>
    </recommendedName>
</protein>
<dbReference type="Gene3D" id="2.40.40.10">
    <property type="entry name" value="RlpA-like domain"/>
    <property type="match status" value="1"/>
</dbReference>
<dbReference type="InterPro" id="IPR007112">
    <property type="entry name" value="Expansin/allergen_DPBB_dom"/>
</dbReference>
<reference evidence="9 10" key="1">
    <citation type="journal article" date="2010" name="Science">
        <title>Genomic analysis of organismal complexity in the multicellular green alga Volvox carteri.</title>
        <authorList>
            <person name="Prochnik S.E."/>
            <person name="Umen J."/>
            <person name="Nedelcu A.M."/>
            <person name="Hallmann A."/>
            <person name="Miller S.M."/>
            <person name="Nishii I."/>
            <person name="Ferris P."/>
            <person name="Kuo A."/>
            <person name="Mitros T."/>
            <person name="Fritz-Laylin L.K."/>
            <person name="Hellsten U."/>
            <person name="Chapman J."/>
            <person name="Simakov O."/>
            <person name="Rensing S.A."/>
            <person name="Terry A."/>
            <person name="Pangilinan J."/>
            <person name="Kapitonov V."/>
            <person name="Jurka J."/>
            <person name="Salamov A."/>
            <person name="Shapiro H."/>
            <person name="Schmutz J."/>
            <person name="Grimwood J."/>
            <person name="Lindquist E."/>
            <person name="Lucas S."/>
            <person name="Grigoriev I.V."/>
            <person name="Schmitt R."/>
            <person name="Kirk D."/>
            <person name="Rokhsar D.S."/>
        </authorList>
    </citation>
    <scope>NUCLEOTIDE SEQUENCE [LARGE SCALE GENOMIC DNA]</scope>
    <source>
        <strain evidence="10">f. Nagariensis / Eve</strain>
    </source>
</reference>
<keyword evidence="10" id="KW-1185">Reference proteome</keyword>
<keyword evidence="4" id="KW-0964">Secreted</keyword>
<feature type="compositionally biased region" description="Polar residues" evidence="6">
    <location>
        <begin position="381"/>
        <end position="393"/>
    </location>
</feature>
<evidence type="ECO:0000256" key="5">
    <source>
        <dbReference type="ARBA" id="ARBA00023136"/>
    </source>
</evidence>
<evidence type="ECO:0000256" key="2">
    <source>
        <dbReference type="ARBA" id="ARBA00004191"/>
    </source>
</evidence>
<sequence length="412" mass="42912">MQCNLVVVGAALLLATLTFCAADLPLDPLPLSDWTNGSSIFWGGPQDGQDDPFSMRLPPGACGYGEQDPKMWPFFGVTGVSPQSPLVRDRPQASCGTCLEVKCASPDPQVCTSTASVTVVITDVCPDCAANELNLHALAFQQIARLEYGSAAIQYRQVECSPMDNIAVYVDGFRVVQGGWLRLSLKSVASDGAAVLVELARSPNATGGSNATSSTVALAGGNKTTVINPAPQPTADLGAPKADGADNASTILNATWKPMTNTYGAEWELSALPGPPYDLRLTDRYGRKIVLSNVITRAGALGEFPGRAQFPGLNATSSSSSSKAASPVQVPVALAGNGAAIAPTPSTPKPTPTPTTAPSGTVPTLRSSILKSVDRRRLLGTASQPASGDTIRQVSRRQMRQRTRGQKAGPLP</sequence>
<evidence type="ECO:0000256" key="1">
    <source>
        <dbReference type="ARBA" id="ARBA00004170"/>
    </source>
</evidence>
<dbReference type="CDD" id="cd22271">
    <property type="entry name" value="DPBB_EXP_N-like"/>
    <property type="match status" value="1"/>
</dbReference>
<comment type="similarity">
    <text evidence="3">Belongs to the expansin family. Expansin A subfamily.</text>
</comment>
<dbReference type="RefSeq" id="XP_002952449.1">
    <property type="nucleotide sequence ID" value="XM_002952403.1"/>
</dbReference>
<dbReference type="GO" id="GO:0009664">
    <property type="term" value="P:plant-type cell wall organization"/>
    <property type="evidence" value="ECO:0007669"/>
    <property type="project" value="InterPro"/>
</dbReference>
<dbReference type="InterPro" id="IPR002963">
    <property type="entry name" value="Expansin"/>
</dbReference>
<feature type="region of interest" description="Disordered" evidence="6">
    <location>
        <begin position="339"/>
        <end position="412"/>
    </location>
</feature>
<dbReference type="SUPFAM" id="SSF49590">
    <property type="entry name" value="PHL pollen allergen"/>
    <property type="match status" value="1"/>
</dbReference>
<evidence type="ECO:0000259" key="8">
    <source>
        <dbReference type="PROSITE" id="PS50842"/>
    </source>
</evidence>
<keyword evidence="5" id="KW-0472">Membrane</keyword>
<dbReference type="GeneID" id="9628699"/>
<dbReference type="eggNOG" id="ENOG502R2XR">
    <property type="taxonomic scope" value="Eukaryota"/>
</dbReference>
<dbReference type="PANTHER" id="PTHR31867">
    <property type="entry name" value="EXPANSIN-A15"/>
    <property type="match status" value="1"/>
</dbReference>
<dbReference type="OrthoDB" id="406505at2759"/>
<dbReference type="InParanoid" id="D8U189"/>
<dbReference type="Gene3D" id="2.60.40.760">
    <property type="entry name" value="Expansin, cellulose-binding-like domain"/>
    <property type="match status" value="1"/>
</dbReference>
<dbReference type="InterPro" id="IPR036908">
    <property type="entry name" value="RlpA-like_sf"/>
</dbReference>
<dbReference type="PROSITE" id="PS50842">
    <property type="entry name" value="EXPANSIN_EG45"/>
    <property type="match status" value="1"/>
</dbReference>
<evidence type="ECO:0000256" key="4">
    <source>
        <dbReference type="ARBA" id="ARBA00022512"/>
    </source>
</evidence>
<dbReference type="InterPro" id="IPR009009">
    <property type="entry name" value="RlpA-like_DPBB"/>
</dbReference>
<feature type="compositionally biased region" description="Pro residues" evidence="6">
    <location>
        <begin position="345"/>
        <end position="355"/>
    </location>
</feature>
<evidence type="ECO:0000256" key="6">
    <source>
        <dbReference type="SAM" id="MobiDB-lite"/>
    </source>
</evidence>
<feature type="signal peptide" evidence="7">
    <location>
        <begin position="1"/>
        <end position="22"/>
    </location>
</feature>
<keyword evidence="4" id="KW-0134">Cell wall</keyword>
<dbReference type="InterPro" id="IPR007117">
    <property type="entry name" value="Expansin_CBD"/>
</dbReference>
<feature type="chain" id="PRO_5003124080" description="Expansin-like EG45 domain-containing protein" evidence="7">
    <location>
        <begin position="23"/>
        <end position="412"/>
    </location>
</feature>
<evidence type="ECO:0000313" key="9">
    <source>
        <dbReference type="EMBL" id="EFJ46592.1"/>
    </source>
</evidence>
<evidence type="ECO:0000313" key="10">
    <source>
        <dbReference type="Proteomes" id="UP000001058"/>
    </source>
</evidence>
<accession>D8U189</accession>
<dbReference type="SUPFAM" id="SSF50685">
    <property type="entry name" value="Barwin-like endoglucanases"/>
    <property type="match status" value="1"/>
</dbReference>